<evidence type="ECO:0000313" key="3">
    <source>
        <dbReference type="EMBL" id="PAD22534.1"/>
    </source>
</evidence>
<keyword evidence="1" id="KW-0812">Transmembrane</keyword>
<dbReference type="CDD" id="cd09112">
    <property type="entry name" value="PLDc_CLS_2"/>
    <property type="match status" value="1"/>
</dbReference>
<dbReference type="GO" id="GO:0030572">
    <property type="term" value="F:phosphatidyltransferase activity"/>
    <property type="evidence" value="ECO:0007669"/>
    <property type="project" value="UniProtKB-ARBA"/>
</dbReference>
<feature type="domain" description="PLD phosphodiesterase" evidence="2">
    <location>
        <begin position="328"/>
        <end position="355"/>
    </location>
</feature>
<name>A0A268AEJ6_9BACI</name>
<reference evidence="3 4" key="1">
    <citation type="submission" date="2017-07" db="EMBL/GenBank/DDBJ databases">
        <title>Isolation and whole genome analysis of endospore-forming bacteria from heroin.</title>
        <authorList>
            <person name="Kalinowski J."/>
            <person name="Ahrens B."/>
            <person name="Al-Dilaimi A."/>
            <person name="Winkler A."/>
            <person name="Wibberg D."/>
            <person name="Schleenbecker U."/>
            <person name="Ruckert C."/>
            <person name="Wolfel R."/>
            <person name="Grass G."/>
        </authorList>
    </citation>
    <scope>NUCLEOTIDE SEQUENCE [LARGE SCALE GENOMIC DNA]</scope>
    <source>
        <strain evidence="3 4">7528</strain>
    </source>
</reference>
<dbReference type="InterPro" id="IPR025202">
    <property type="entry name" value="PLD-like_dom"/>
</dbReference>
<dbReference type="InterPro" id="IPR001736">
    <property type="entry name" value="PLipase_D/transphosphatidylase"/>
</dbReference>
<dbReference type="PANTHER" id="PTHR21248">
    <property type="entry name" value="CARDIOLIPIN SYNTHASE"/>
    <property type="match status" value="1"/>
</dbReference>
<proteinExistence type="predicted"/>
<sequence length="416" mass="48627">MIHDIGYICKAYYYFRKGGQYMYVFFLLLALLFLIIVLVWVDLSLGRKYSKRNAVNQLVGHKHAFVSMFDDGVNFYDALIRDIKAAQMSVDIQFFLVKWDEPTQQLTELLQKRAQEGIKIRFLLDRIGGYRLPRKERRRLRQSGVMLRFANIPRFPYFLYNLNFRNHRKVTIIDQRSVYIGGFNIGKEYLSKEPRFGYWRDCVVKLEGEAVYTFVQLFAADWGNPFHVLPKQSPAHDGAQIEVVITESDGYEDWLLHQIHHAREYLYIGTPYCAPTRRVEAALKRASERGVDVRLMLPSKVDHYVVNQVSFHFARRLLQHGVRINLYQNGFYHAKILLSDGLWCAVGSANLDGRSLLINKELTVTIRENDLFYAQLLALWKKDEQSSIAASVKTIQKRPWIAKVTGILFRPLRNYL</sequence>
<organism evidence="3 4">
    <name type="scientific">Terribacillus saccharophilus</name>
    <dbReference type="NCBI Taxonomy" id="361277"/>
    <lineage>
        <taxon>Bacteria</taxon>
        <taxon>Bacillati</taxon>
        <taxon>Bacillota</taxon>
        <taxon>Bacilli</taxon>
        <taxon>Bacillales</taxon>
        <taxon>Bacillaceae</taxon>
        <taxon>Terribacillus</taxon>
    </lineage>
</organism>
<dbReference type="OrthoDB" id="9762009at2"/>
<dbReference type="AlphaFoldDB" id="A0A268AEJ6"/>
<dbReference type="Proteomes" id="UP000216013">
    <property type="component" value="Unassembled WGS sequence"/>
</dbReference>
<accession>A0A268AEJ6</accession>
<gene>
    <name evidence="3" type="ORF">CHH64_02140</name>
</gene>
<dbReference type="PANTHER" id="PTHR21248:SF7">
    <property type="entry name" value="MINOR CARDIOLIPIN SYNTHASE CLSB"/>
    <property type="match status" value="1"/>
</dbReference>
<dbReference type="EMBL" id="NPBV01000002">
    <property type="protein sequence ID" value="PAD22534.1"/>
    <property type="molecule type" value="Genomic_DNA"/>
</dbReference>
<feature type="domain" description="PLD phosphodiesterase" evidence="2">
    <location>
        <begin position="162"/>
        <end position="189"/>
    </location>
</feature>
<dbReference type="Pfam" id="PF13091">
    <property type="entry name" value="PLDc_2"/>
    <property type="match status" value="2"/>
</dbReference>
<dbReference type="SMART" id="SM00155">
    <property type="entry name" value="PLDc"/>
    <property type="match status" value="2"/>
</dbReference>
<dbReference type="Gene3D" id="3.30.870.10">
    <property type="entry name" value="Endonuclease Chain A"/>
    <property type="match status" value="2"/>
</dbReference>
<evidence type="ECO:0000313" key="4">
    <source>
        <dbReference type="Proteomes" id="UP000216013"/>
    </source>
</evidence>
<comment type="caution">
    <text evidence="3">The sequence shown here is derived from an EMBL/GenBank/DDBJ whole genome shotgun (WGS) entry which is preliminary data.</text>
</comment>
<dbReference type="PROSITE" id="PS50035">
    <property type="entry name" value="PLD"/>
    <property type="match status" value="2"/>
</dbReference>
<keyword evidence="1" id="KW-1133">Transmembrane helix</keyword>
<evidence type="ECO:0000259" key="2">
    <source>
        <dbReference type="PROSITE" id="PS50035"/>
    </source>
</evidence>
<evidence type="ECO:0000256" key="1">
    <source>
        <dbReference type="SAM" id="Phobius"/>
    </source>
</evidence>
<protein>
    <recommendedName>
        <fullName evidence="2">PLD phosphodiesterase domain-containing protein</fullName>
    </recommendedName>
</protein>
<feature type="transmembrane region" description="Helical" evidence="1">
    <location>
        <begin position="21"/>
        <end position="43"/>
    </location>
</feature>
<dbReference type="GO" id="GO:0032049">
    <property type="term" value="P:cardiolipin biosynthetic process"/>
    <property type="evidence" value="ECO:0007669"/>
    <property type="project" value="UniProtKB-ARBA"/>
</dbReference>
<keyword evidence="1" id="KW-0472">Membrane</keyword>
<dbReference type="SUPFAM" id="SSF56024">
    <property type="entry name" value="Phospholipase D/nuclease"/>
    <property type="match status" value="2"/>
</dbReference>
<dbReference type="CDD" id="cd09110">
    <property type="entry name" value="PLDc_CLS_1"/>
    <property type="match status" value="1"/>
</dbReference>